<gene>
    <name evidence="2" type="ORF">DAKH74_002300</name>
</gene>
<keyword evidence="3" id="KW-1185">Reference proteome</keyword>
<feature type="region of interest" description="Disordered" evidence="1">
    <location>
        <begin position="204"/>
        <end position="233"/>
    </location>
</feature>
<dbReference type="AlphaFoldDB" id="A0AAV5RSV1"/>
<dbReference type="EMBL" id="BTGD01000001">
    <property type="protein sequence ID" value="GMM53614.1"/>
    <property type="molecule type" value="Genomic_DNA"/>
</dbReference>
<evidence type="ECO:0000256" key="1">
    <source>
        <dbReference type="SAM" id="MobiDB-lite"/>
    </source>
</evidence>
<evidence type="ECO:0000313" key="3">
    <source>
        <dbReference type="Proteomes" id="UP001377567"/>
    </source>
</evidence>
<dbReference type="Proteomes" id="UP001377567">
    <property type="component" value="Unassembled WGS sequence"/>
</dbReference>
<feature type="compositionally biased region" description="Basic and acidic residues" evidence="1">
    <location>
        <begin position="90"/>
        <end position="115"/>
    </location>
</feature>
<reference evidence="2 3" key="1">
    <citation type="journal article" date="2023" name="Elife">
        <title>Identification of key yeast species and microbe-microbe interactions impacting larval growth of Drosophila in the wild.</title>
        <authorList>
            <person name="Mure A."/>
            <person name="Sugiura Y."/>
            <person name="Maeda R."/>
            <person name="Honda K."/>
            <person name="Sakurai N."/>
            <person name="Takahashi Y."/>
            <person name="Watada M."/>
            <person name="Katoh T."/>
            <person name="Gotoh A."/>
            <person name="Gotoh Y."/>
            <person name="Taniguchi I."/>
            <person name="Nakamura K."/>
            <person name="Hayashi T."/>
            <person name="Katayama T."/>
            <person name="Uemura T."/>
            <person name="Hattori Y."/>
        </authorList>
    </citation>
    <scope>NUCLEOTIDE SEQUENCE [LARGE SCALE GENOMIC DNA]</scope>
    <source>
        <strain evidence="2 3">KH-74</strain>
    </source>
</reference>
<name>A0AAV5RSV1_MAUHU</name>
<sequence>MLRDELPGFEECLKYSMLAQRSFLTFVRRDYIADKAQREQEEAQEGPAPQFVVQREVWRLLRGLRFRCSIVNEVTEASVSATAKAQPWSEADREAAEEGPGREQGEDVESGKEPRYDIRIIPDLNALTPDQQTVLAKQMMRDYTVAEDGGDASTPTQIFIGIVPWSVESPATLDTSARPHKSVLKSSITVRDWLRHKFWLAGAMPDTPGQQGGRSASNNSSGSSSSSGSSGSDLAETVESIRLKNDFSEVHLEPSVRRYILDIMVHLRMHRLSYHAKGGGVQKAALDSMALLCRLVSYDRGQEYVTPNVVKEVSFLYFPVHLSLIHSATGDTSRLYGSSYRLIQEFLDNVAKVKAHEAAALDNPLFLEYLVVHDVLRKIVPAI</sequence>
<protein>
    <submittedName>
        <fullName evidence="2">Mtc2 protein</fullName>
    </submittedName>
</protein>
<organism evidence="2 3">
    <name type="scientific">Maudiozyma humilis</name>
    <name type="common">Sour dough yeast</name>
    <name type="synonym">Kazachstania humilis</name>
    <dbReference type="NCBI Taxonomy" id="51915"/>
    <lineage>
        <taxon>Eukaryota</taxon>
        <taxon>Fungi</taxon>
        <taxon>Dikarya</taxon>
        <taxon>Ascomycota</taxon>
        <taxon>Saccharomycotina</taxon>
        <taxon>Saccharomycetes</taxon>
        <taxon>Saccharomycetales</taxon>
        <taxon>Saccharomycetaceae</taxon>
        <taxon>Maudiozyma</taxon>
    </lineage>
</organism>
<evidence type="ECO:0000313" key="2">
    <source>
        <dbReference type="EMBL" id="GMM53614.1"/>
    </source>
</evidence>
<accession>A0AAV5RSV1</accession>
<feature type="compositionally biased region" description="Low complexity" evidence="1">
    <location>
        <begin position="213"/>
        <end position="232"/>
    </location>
</feature>
<comment type="caution">
    <text evidence="2">The sequence shown here is derived from an EMBL/GenBank/DDBJ whole genome shotgun (WGS) entry which is preliminary data.</text>
</comment>
<proteinExistence type="predicted"/>
<feature type="region of interest" description="Disordered" evidence="1">
    <location>
        <begin position="81"/>
        <end position="115"/>
    </location>
</feature>